<evidence type="ECO:0000256" key="4">
    <source>
        <dbReference type="ARBA" id="ARBA00022989"/>
    </source>
</evidence>
<feature type="domain" description="PGG" evidence="10">
    <location>
        <begin position="289"/>
        <end position="399"/>
    </location>
</feature>
<keyword evidence="2 9" id="KW-0812">Transmembrane</keyword>
<dbReference type="GO" id="GO:0005886">
    <property type="term" value="C:plasma membrane"/>
    <property type="evidence" value="ECO:0007669"/>
    <property type="project" value="TreeGrafter"/>
</dbReference>
<feature type="region of interest" description="Disordered" evidence="8">
    <location>
        <begin position="251"/>
        <end position="282"/>
    </location>
</feature>
<evidence type="ECO:0000256" key="3">
    <source>
        <dbReference type="ARBA" id="ARBA00022737"/>
    </source>
</evidence>
<sequence length="481" mass="52937">MATPPVKLPPEVLKAAKRGDWSKLGDFVREEGTLLVPEAIVDIDGEPPVKRTHTSIRLNLVLHAVVSGGNSDKFLRSATVVCSKAKHLLLATSDAKGDTPFHWAARSGNVKMLSHLIDLARRDGGDGVGGGRASRLQVALRKPNGRGETALHEAVRLKDEEMVDLLMSEDAELARFPCDDGASPLFLAILLGHDDIAEQLHDKDNQLSFSGPDGQNALHVAAVRSESKTMKDRNVRIYYLLSWADAKFGVQQDGERRSEKQDDERCFEKQDGEKEKPPARDRLKKMEDAVKETTTVVGVVSVLVITASFAAAFQLPGGYSTGKPEGTPELANKYSFQAFLVANNLAFFCSAMSIISLMYAGVSFVGMTTRLLSSLISIFFLNSSLRSLLAAFTFGTYAVLAPVAHATTVLAWLSMGLVLGDIAWFTYEIWLDITVLASRNRYRARRSYRLLFVIVSILFYALWPYLVIAGFMAYWKICGIK</sequence>
<dbReference type="Pfam" id="PF12796">
    <property type="entry name" value="Ank_2"/>
    <property type="match status" value="1"/>
</dbReference>
<feature type="transmembrane region" description="Helical" evidence="9">
    <location>
        <begin position="409"/>
        <end position="430"/>
    </location>
</feature>
<feature type="transmembrane region" description="Helical" evidence="9">
    <location>
        <begin position="335"/>
        <end position="359"/>
    </location>
</feature>
<keyword evidence="3" id="KW-0677">Repeat</keyword>
<accession>A0A5J9VBB6</accession>
<feature type="transmembrane region" description="Helical" evidence="9">
    <location>
        <begin position="371"/>
        <end position="397"/>
    </location>
</feature>
<dbReference type="Gramene" id="TVU33363">
    <property type="protein sequence ID" value="TVU33363"/>
    <property type="gene ID" value="EJB05_25175"/>
</dbReference>
<dbReference type="InterPro" id="IPR026961">
    <property type="entry name" value="PGG_dom"/>
</dbReference>
<evidence type="ECO:0000259" key="10">
    <source>
        <dbReference type="Pfam" id="PF13962"/>
    </source>
</evidence>
<keyword evidence="4 9" id="KW-1133">Transmembrane helix</keyword>
<dbReference type="AlphaFoldDB" id="A0A5J9VBB6"/>
<feature type="non-terminal residue" evidence="11">
    <location>
        <position position="1"/>
    </location>
</feature>
<evidence type="ECO:0000313" key="12">
    <source>
        <dbReference type="Proteomes" id="UP000324897"/>
    </source>
</evidence>
<dbReference type="OrthoDB" id="683657at2759"/>
<feature type="transmembrane region" description="Helical" evidence="9">
    <location>
        <begin position="450"/>
        <end position="475"/>
    </location>
</feature>
<reference evidence="11 12" key="1">
    <citation type="journal article" date="2019" name="Sci. Rep.">
        <title>A high-quality genome of Eragrostis curvula grass provides insights into Poaceae evolution and supports new strategies to enhance forage quality.</title>
        <authorList>
            <person name="Carballo J."/>
            <person name="Santos B.A.C.M."/>
            <person name="Zappacosta D."/>
            <person name="Garbus I."/>
            <person name="Selva J.P."/>
            <person name="Gallo C.A."/>
            <person name="Diaz A."/>
            <person name="Albertini E."/>
            <person name="Caccamo M."/>
            <person name="Echenique V."/>
        </authorList>
    </citation>
    <scope>NUCLEOTIDE SEQUENCE [LARGE SCALE GENOMIC DNA]</scope>
    <source>
        <strain evidence="12">cv. Victoria</strain>
        <tissue evidence="11">Leaf</tissue>
    </source>
</reference>
<keyword evidence="12" id="KW-1185">Reference proteome</keyword>
<gene>
    <name evidence="11" type="ORF">EJB05_25175</name>
</gene>
<dbReference type="Gene3D" id="1.25.40.20">
    <property type="entry name" value="Ankyrin repeat-containing domain"/>
    <property type="match status" value="2"/>
</dbReference>
<feature type="repeat" description="ANK" evidence="7">
    <location>
        <begin position="96"/>
        <end position="118"/>
    </location>
</feature>
<feature type="compositionally biased region" description="Basic and acidic residues" evidence="8">
    <location>
        <begin position="253"/>
        <end position="282"/>
    </location>
</feature>
<comment type="subcellular location">
    <subcellularLocation>
        <location evidence="1">Membrane</location>
        <topology evidence="1">Multi-pass membrane protein</topology>
    </subcellularLocation>
</comment>
<dbReference type="SMART" id="SM00248">
    <property type="entry name" value="ANK"/>
    <property type="match status" value="3"/>
</dbReference>
<evidence type="ECO:0000256" key="9">
    <source>
        <dbReference type="SAM" id="Phobius"/>
    </source>
</evidence>
<keyword evidence="5 7" id="KW-0040">ANK repeat</keyword>
<dbReference type="InterPro" id="IPR036770">
    <property type="entry name" value="Ankyrin_rpt-contain_sf"/>
</dbReference>
<dbReference type="PANTHER" id="PTHR24186">
    <property type="entry name" value="PROTEIN PHOSPHATASE 1 REGULATORY SUBUNIT"/>
    <property type="match status" value="1"/>
</dbReference>
<keyword evidence="6 9" id="KW-0472">Membrane</keyword>
<protein>
    <recommendedName>
        <fullName evidence="10">PGG domain-containing protein</fullName>
    </recommendedName>
</protein>
<comment type="caution">
    <text evidence="11">The sequence shown here is derived from an EMBL/GenBank/DDBJ whole genome shotgun (WGS) entry which is preliminary data.</text>
</comment>
<evidence type="ECO:0000256" key="8">
    <source>
        <dbReference type="SAM" id="MobiDB-lite"/>
    </source>
</evidence>
<dbReference type="Pfam" id="PF13962">
    <property type="entry name" value="PGG"/>
    <property type="match status" value="1"/>
</dbReference>
<evidence type="ECO:0000256" key="7">
    <source>
        <dbReference type="PROSITE-ProRule" id="PRU00023"/>
    </source>
</evidence>
<feature type="transmembrane region" description="Helical" evidence="9">
    <location>
        <begin position="294"/>
        <end position="315"/>
    </location>
</feature>
<evidence type="ECO:0000256" key="2">
    <source>
        <dbReference type="ARBA" id="ARBA00022692"/>
    </source>
</evidence>
<dbReference type="SUPFAM" id="SSF48403">
    <property type="entry name" value="Ankyrin repeat"/>
    <property type="match status" value="1"/>
</dbReference>
<evidence type="ECO:0000313" key="11">
    <source>
        <dbReference type="EMBL" id="TVU33363.1"/>
    </source>
</evidence>
<feature type="repeat" description="ANK" evidence="7">
    <location>
        <begin position="146"/>
        <end position="173"/>
    </location>
</feature>
<dbReference type="InterPro" id="IPR002110">
    <property type="entry name" value="Ankyrin_rpt"/>
</dbReference>
<name>A0A5J9VBB6_9POAL</name>
<evidence type="ECO:0000256" key="6">
    <source>
        <dbReference type="ARBA" id="ARBA00023136"/>
    </source>
</evidence>
<dbReference type="EMBL" id="RWGY01000011">
    <property type="protein sequence ID" value="TVU33363.1"/>
    <property type="molecule type" value="Genomic_DNA"/>
</dbReference>
<dbReference type="PANTHER" id="PTHR24186:SF50">
    <property type="entry name" value="ANKYRIN REPEAT-CONTAINING PROTEIN ITN1-LIKE ISOFORM X1"/>
    <property type="match status" value="1"/>
</dbReference>
<evidence type="ECO:0000256" key="1">
    <source>
        <dbReference type="ARBA" id="ARBA00004141"/>
    </source>
</evidence>
<proteinExistence type="predicted"/>
<dbReference type="PROSITE" id="PS50088">
    <property type="entry name" value="ANK_REPEAT"/>
    <property type="match status" value="2"/>
</dbReference>
<dbReference type="PROSITE" id="PS50297">
    <property type="entry name" value="ANK_REP_REGION"/>
    <property type="match status" value="2"/>
</dbReference>
<dbReference type="Proteomes" id="UP000324897">
    <property type="component" value="Chromosome 1"/>
</dbReference>
<evidence type="ECO:0000256" key="5">
    <source>
        <dbReference type="ARBA" id="ARBA00023043"/>
    </source>
</evidence>
<organism evidence="11 12">
    <name type="scientific">Eragrostis curvula</name>
    <name type="common">weeping love grass</name>
    <dbReference type="NCBI Taxonomy" id="38414"/>
    <lineage>
        <taxon>Eukaryota</taxon>
        <taxon>Viridiplantae</taxon>
        <taxon>Streptophyta</taxon>
        <taxon>Embryophyta</taxon>
        <taxon>Tracheophyta</taxon>
        <taxon>Spermatophyta</taxon>
        <taxon>Magnoliopsida</taxon>
        <taxon>Liliopsida</taxon>
        <taxon>Poales</taxon>
        <taxon>Poaceae</taxon>
        <taxon>PACMAD clade</taxon>
        <taxon>Chloridoideae</taxon>
        <taxon>Eragrostideae</taxon>
        <taxon>Eragrostidinae</taxon>
        <taxon>Eragrostis</taxon>
    </lineage>
</organism>